<evidence type="ECO:0000259" key="5">
    <source>
        <dbReference type="SMART" id="SM00547"/>
    </source>
</evidence>
<feature type="domain" description="RanBP2-type" evidence="5">
    <location>
        <begin position="242"/>
        <end position="268"/>
    </location>
</feature>
<feature type="region of interest" description="Disordered" evidence="4">
    <location>
        <begin position="1"/>
        <end position="35"/>
    </location>
</feature>
<dbReference type="Pfam" id="PF00641">
    <property type="entry name" value="Zn_ribbon_RanBP"/>
    <property type="match status" value="3"/>
</dbReference>
<dbReference type="GO" id="GO:0008270">
    <property type="term" value="F:zinc ion binding"/>
    <property type="evidence" value="ECO:0007669"/>
    <property type="project" value="UniProtKB-KW"/>
</dbReference>
<sequence length="276" mass="29386">LAFPGGRAPSMASVVDRRGSVGPKRSRNDASRGDGDWTCPHCGNVNFSFRTVCNRGSCGAPRPRTSTGMEPAPFPGSYGHAPHYFDGPRATQPIPLGLSGGYSAPFPPPGMQYDYRPSTNIPPLYGPQTNAPPYGFLPAYGYPGSMGGRNYGPAPGMNDYGFGFRGFPSQVPGPWAARSLPDNASRKRRGGPDGLAEGDWVCPKCGNVNFAFRTICNMNECGTLRPNPPASSNNAASGMLVGSWTCSKCGNLNYPFRTVCNRRGCGHEKPPVSAQW</sequence>
<dbReference type="EMBL" id="GDJX01011591">
    <property type="protein sequence ID" value="JAT56345.1"/>
    <property type="molecule type" value="Transcribed_RNA"/>
</dbReference>
<dbReference type="SUPFAM" id="SSF90209">
    <property type="entry name" value="Ran binding protein zinc finger-like"/>
    <property type="match status" value="3"/>
</dbReference>
<dbReference type="InterPro" id="IPR001876">
    <property type="entry name" value="Znf_RanBP2"/>
</dbReference>
<gene>
    <name evidence="6" type="primary">At1g67325_7</name>
    <name evidence="6" type="ORF">g.19661</name>
</gene>
<evidence type="ECO:0000313" key="6">
    <source>
        <dbReference type="EMBL" id="JAT56345.1"/>
    </source>
</evidence>
<reference evidence="6" key="1">
    <citation type="submission" date="2015-07" db="EMBL/GenBank/DDBJ databases">
        <title>Transcriptome Assembly of Anthurium amnicola.</title>
        <authorList>
            <person name="Suzuki J."/>
        </authorList>
    </citation>
    <scope>NUCLEOTIDE SEQUENCE</scope>
</reference>
<dbReference type="PANTHER" id="PTHR12999:SF17">
    <property type="entry name" value="ZINC FINGER RAN-BINDING DOMAIN-CONTAINING PROTEIN 2"/>
    <property type="match status" value="1"/>
</dbReference>
<feature type="domain" description="RanBP2-type" evidence="5">
    <location>
        <begin position="198"/>
        <end position="224"/>
    </location>
</feature>
<organism evidence="6">
    <name type="scientific">Anthurium amnicola</name>
    <dbReference type="NCBI Taxonomy" id="1678845"/>
    <lineage>
        <taxon>Eukaryota</taxon>
        <taxon>Viridiplantae</taxon>
        <taxon>Streptophyta</taxon>
        <taxon>Embryophyta</taxon>
        <taxon>Tracheophyta</taxon>
        <taxon>Spermatophyta</taxon>
        <taxon>Magnoliopsida</taxon>
        <taxon>Liliopsida</taxon>
        <taxon>Araceae</taxon>
        <taxon>Pothoideae</taxon>
        <taxon>Potheae</taxon>
        <taxon>Anthurium</taxon>
    </lineage>
</organism>
<proteinExistence type="predicted"/>
<dbReference type="InterPro" id="IPR036443">
    <property type="entry name" value="Znf_RanBP2_sf"/>
</dbReference>
<keyword evidence="1" id="KW-0479">Metal-binding</keyword>
<evidence type="ECO:0000256" key="3">
    <source>
        <dbReference type="ARBA" id="ARBA00022833"/>
    </source>
</evidence>
<protein>
    <submittedName>
        <fullName evidence="6">RanBP2-type zinc finger protein At1g67325</fullName>
    </submittedName>
</protein>
<evidence type="ECO:0000256" key="4">
    <source>
        <dbReference type="SAM" id="MobiDB-lite"/>
    </source>
</evidence>
<dbReference type="SMART" id="SM00547">
    <property type="entry name" value="ZnF_RBZ"/>
    <property type="match status" value="3"/>
</dbReference>
<keyword evidence="3" id="KW-0862">Zinc</keyword>
<evidence type="ECO:0000256" key="1">
    <source>
        <dbReference type="ARBA" id="ARBA00022723"/>
    </source>
</evidence>
<accession>A0A1D1YNY6</accession>
<feature type="compositionally biased region" description="Basic and acidic residues" evidence="4">
    <location>
        <begin position="26"/>
        <end position="35"/>
    </location>
</feature>
<keyword evidence="2" id="KW-0863">Zinc-finger</keyword>
<feature type="domain" description="RanBP2-type" evidence="5">
    <location>
        <begin position="35"/>
        <end position="61"/>
    </location>
</feature>
<feature type="non-terminal residue" evidence="6">
    <location>
        <position position="1"/>
    </location>
</feature>
<evidence type="ECO:0000256" key="2">
    <source>
        <dbReference type="ARBA" id="ARBA00022771"/>
    </source>
</evidence>
<dbReference type="Gene3D" id="4.10.1060.10">
    <property type="entry name" value="Zinc finger, RanBP2-type"/>
    <property type="match status" value="3"/>
</dbReference>
<dbReference type="PANTHER" id="PTHR12999">
    <property type="entry name" value="ZINC FINGER RAN-BINDING DOMAIN-CONTAINING PROTEIN 2 ZRANB2-RELATED"/>
    <property type="match status" value="1"/>
</dbReference>
<name>A0A1D1YNY6_9ARAE</name>
<dbReference type="AlphaFoldDB" id="A0A1D1YNY6"/>